<name>A0AAV9X232_9PEZI</name>
<dbReference type="Proteomes" id="UP001365542">
    <property type="component" value="Unassembled WGS sequence"/>
</dbReference>
<sequence>MAHSSYGQPTSAASYLPLSSSSHSSIHHDGSVASRLNHISNYSKQFPLRLPSLRTCLFSLALLVSFLTGCAYNSVRSSPKGEWTSEWKLPPERHVSWGDDYFFHPPLDGERFPPVPEYNLKGPKDEILSKWVKVQSPVSPLLIPFTRNHKMVTQTILSYIAAGWPREQIILLDNTGTMDANPRNLLTEDNPFYLDYERLRGRYGISILRTPTLLSFSQLQNFMVATAMSRGWTYFYWSHQDVAVLSDETAQPYRSLYEKVIYSLDALNATMGPNTPHGKRWAARFYNFDWLTLVNVDAIRNVGIWDPFIPYYNADCDWYERSRLSGYPIDEELPRIADIYDLATHIPDPETRFFPSKDEGSTLNSKRYRDLREELEKMMTEKNSDSEGRNSWQSEQKGGYGQPWTYNLKGFQSGWWAAAARGREVFKNKWGTRQCSIIDAGKTLADEWAS</sequence>
<organism evidence="1 2">
    <name type="scientific">Orbilia ellipsospora</name>
    <dbReference type="NCBI Taxonomy" id="2528407"/>
    <lineage>
        <taxon>Eukaryota</taxon>
        <taxon>Fungi</taxon>
        <taxon>Dikarya</taxon>
        <taxon>Ascomycota</taxon>
        <taxon>Pezizomycotina</taxon>
        <taxon>Orbiliomycetes</taxon>
        <taxon>Orbiliales</taxon>
        <taxon>Orbiliaceae</taxon>
        <taxon>Orbilia</taxon>
    </lineage>
</organism>
<evidence type="ECO:0000313" key="2">
    <source>
        <dbReference type="Proteomes" id="UP001365542"/>
    </source>
</evidence>
<keyword evidence="2" id="KW-1185">Reference proteome</keyword>
<dbReference type="AlphaFoldDB" id="A0AAV9X232"/>
<gene>
    <name evidence="1" type="ORF">TWF694_003184</name>
</gene>
<protein>
    <recommendedName>
        <fullName evidence="3">Glycosyltransferase family 34 protein</fullName>
    </recommendedName>
</protein>
<comment type="caution">
    <text evidence="1">The sequence shown here is derived from an EMBL/GenBank/DDBJ whole genome shotgun (WGS) entry which is preliminary data.</text>
</comment>
<dbReference type="EMBL" id="JAVHJO010000012">
    <property type="protein sequence ID" value="KAK6532021.1"/>
    <property type="molecule type" value="Genomic_DNA"/>
</dbReference>
<dbReference type="SUPFAM" id="SSF53448">
    <property type="entry name" value="Nucleotide-diphospho-sugar transferases"/>
    <property type="match status" value="1"/>
</dbReference>
<reference evidence="1 2" key="1">
    <citation type="submission" date="2019-10" db="EMBL/GenBank/DDBJ databases">
        <authorList>
            <person name="Palmer J.M."/>
        </authorList>
    </citation>
    <scope>NUCLEOTIDE SEQUENCE [LARGE SCALE GENOMIC DNA]</scope>
    <source>
        <strain evidence="1 2">TWF694</strain>
    </source>
</reference>
<dbReference type="InterPro" id="IPR029044">
    <property type="entry name" value="Nucleotide-diphossugar_trans"/>
</dbReference>
<evidence type="ECO:0008006" key="3">
    <source>
        <dbReference type="Google" id="ProtNLM"/>
    </source>
</evidence>
<evidence type="ECO:0000313" key="1">
    <source>
        <dbReference type="EMBL" id="KAK6532021.1"/>
    </source>
</evidence>
<proteinExistence type="predicted"/>
<accession>A0AAV9X232</accession>